<name>A0A840NBV4_9BRAD</name>
<dbReference type="PANTHER" id="PTHR43255">
    <property type="entry name" value="IRON-SULFUR-BINDING OXIDOREDUCTASE FADF-RELATED-RELATED"/>
    <property type="match status" value="1"/>
</dbReference>
<reference evidence="7 8" key="1">
    <citation type="submission" date="2020-08" db="EMBL/GenBank/DDBJ databases">
        <title>Genomic Encyclopedia of Type Strains, Phase IV (KMG-IV): sequencing the most valuable type-strain genomes for metagenomic binning, comparative biology and taxonomic classification.</title>
        <authorList>
            <person name="Goeker M."/>
        </authorList>
    </citation>
    <scope>NUCLEOTIDE SEQUENCE [LARGE SCALE GENOMIC DNA]</scope>
    <source>
        <strain evidence="7 8">DSM 17498</strain>
    </source>
</reference>
<evidence type="ECO:0000256" key="1">
    <source>
        <dbReference type="ARBA" id="ARBA00022485"/>
    </source>
</evidence>
<proteinExistence type="predicted"/>
<dbReference type="EMBL" id="JACHIJ010000011">
    <property type="protein sequence ID" value="MBB5055131.1"/>
    <property type="molecule type" value="Genomic_DNA"/>
</dbReference>
<dbReference type="GO" id="GO:0016491">
    <property type="term" value="F:oxidoreductase activity"/>
    <property type="evidence" value="ECO:0007669"/>
    <property type="project" value="UniProtKB-KW"/>
</dbReference>
<dbReference type="PANTHER" id="PTHR43255:SF1">
    <property type="entry name" value="IRON-SULFUR-BINDING OXIDOREDUCTASE FADF-RELATED"/>
    <property type="match status" value="1"/>
</dbReference>
<feature type="domain" description="Cysteine-rich" evidence="6">
    <location>
        <begin position="185"/>
        <end position="256"/>
    </location>
</feature>
<evidence type="ECO:0000256" key="2">
    <source>
        <dbReference type="ARBA" id="ARBA00022723"/>
    </source>
</evidence>
<dbReference type="AlphaFoldDB" id="A0A840NBV4"/>
<evidence type="ECO:0000313" key="8">
    <source>
        <dbReference type="Proteomes" id="UP000521227"/>
    </source>
</evidence>
<keyword evidence="1" id="KW-0004">4Fe-4S</keyword>
<evidence type="ECO:0000259" key="6">
    <source>
        <dbReference type="Pfam" id="PF02754"/>
    </source>
</evidence>
<gene>
    <name evidence="7" type="ORF">HNQ36_005142</name>
</gene>
<keyword evidence="2" id="KW-0479">Metal-binding</keyword>
<keyword evidence="5" id="KW-0411">Iron-sulfur</keyword>
<comment type="caution">
    <text evidence="7">The sequence shown here is derived from an EMBL/GenBank/DDBJ whole genome shotgun (WGS) entry which is preliminary data.</text>
</comment>
<dbReference type="GO" id="GO:0046872">
    <property type="term" value="F:metal ion binding"/>
    <property type="evidence" value="ECO:0007669"/>
    <property type="project" value="UniProtKB-KW"/>
</dbReference>
<dbReference type="InterPro" id="IPR051460">
    <property type="entry name" value="HdrC_iron-sulfur_subunit"/>
</dbReference>
<dbReference type="Proteomes" id="UP000521227">
    <property type="component" value="Unassembled WGS sequence"/>
</dbReference>
<evidence type="ECO:0000256" key="4">
    <source>
        <dbReference type="ARBA" id="ARBA00023004"/>
    </source>
</evidence>
<accession>A0A840NBV4</accession>
<evidence type="ECO:0000256" key="3">
    <source>
        <dbReference type="ARBA" id="ARBA00023002"/>
    </source>
</evidence>
<keyword evidence="3" id="KW-0560">Oxidoreductase</keyword>
<keyword evidence="4" id="KW-0408">Iron</keyword>
<evidence type="ECO:0000313" key="7">
    <source>
        <dbReference type="EMBL" id="MBB5055131.1"/>
    </source>
</evidence>
<dbReference type="InterPro" id="IPR004017">
    <property type="entry name" value="Cys_rich_dom"/>
</dbReference>
<dbReference type="GO" id="GO:0051539">
    <property type="term" value="F:4 iron, 4 sulfur cluster binding"/>
    <property type="evidence" value="ECO:0007669"/>
    <property type="project" value="UniProtKB-KW"/>
</dbReference>
<dbReference type="GO" id="GO:0005886">
    <property type="term" value="C:plasma membrane"/>
    <property type="evidence" value="ECO:0007669"/>
    <property type="project" value="TreeGrafter"/>
</dbReference>
<sequence>MLALAGAKASSQGSKTPELFRQMSRAIKIMLAMQIVPEEFRRLFTPPATRSVPVVFYLGCNALRTPHLLFNSMAVLDALDVDYEVVGGPSSCCGVIATKWEGKIDTGARVTANTIDRFEGFRPEKVLNWCPTCQLHLGETLEGHRPRSYDFDHLTKYLASRIDELRAKFVSPFPRRVIVHAHVGRADICHDVDTLLRAIPGLEIVETVFESGYTCGGSGCSKAPELAAREHAELIERAHATKADILVTLYHGCHGVFVGAETQGHFRVLNFTDLLVEALGGIPHPDRLKQFSLLGDWQMIVDDARPYLLANGLDIDQDWLKRHGPTLFAALEFKGHLDCFEAPGAPGTAGARHVHGVAG</sequence>
<dbReference type="Pfam" id="PF02754">
    <property type="entry name" value="CCG"/>
    <property type="match status" value="2"/>
</dbReference>
<organism evidence="7 8">
    <name type="scientific">Afipia massiliensis</name>
    <dbReference type="NCBI Taxonomy" id="211460"/>
    <lineage>
        <taxon>Bacteria</taxon>
        <taxon>Pseudomonadati</taxon>
        <taxon>Pseudomonadota</taxon>
        <taxon>Alphaproteobacteria</taxon>
        <taxon>Hyphomicrobiales</taxon>
        <taxon>Nitrobacteraceae</taxon>
        <taxon>Afipia</taxon>
    </lineage>
</organism>
<feature type="domain" description="Cysteine-rich" evidence="6">
    <location>
        <begin position="54"/>
        <end position="137"/>
    </location>
</feature>
<evidence type="ECO:0000256" key="5">
    <source>
        <dbReference type="ARBA" id="ARBA00023014"/>
    </source>
</evidence>
<protein>
    <submittedName>
        <fullName evidence="7">Fe-S oxidoreductase</fullName>
    </submittedName>
</protein>